<feature type="transmembrane region" description="Helical" evidence="1">
    <location>
        <begin position="69"/>
        <end position="91"/>
    </location>
</feature>
<evidence type="ECO:0000256" key="1">
    <source>
        <dbReference type="SAM" id="Phobius"/>
    </source>
</evidence>
<dbReference type="Proteomes" id="UP000178515">
    <property type="component" value="Unassembled WGS sequence"/>
</dbReference>
<proteinExistence type="predicted"/>
<feature type="transmembrane region" description="Helical" evidence="1">
    <location>
        <begin position="127"/>
        <end position="146"/>
    </location>
</feature>
<evidence type="ECO:0000313" key="3">
    <source>
        <dbReference type="Proteomes" id="UP000178515"/>
    </source>
</evidence>
<evidence type="ECO:0008006" key="4">
    <source>
        <dbReference type="Google" id="ProtNLM"/>
    </source>
</evidence>
<gene>
    <name evidence="2" type="ORF">A3F24_02245</name>
</gene>
<protein>
    <recommendedName>
        <fullName evidence="4">DoxX family protein</fullName>
    </recommendedName>
</protein>
<name>A0A1G1Z1N7_9BACT</name>
<reference evidence="2 3" key="1">
    <citation type="journal article" date="2016" name="Nat. Commun.">
        <title>Thousands of microbial genomes shed light on interconnected biogeochemical processes in an aquifer system.</title>
        <authorList>
            <person name="Anantharaman K."/>
            <person name="Brown C.T."/>
            <person name="Hug L.A."/>
            <person name="Sharon I."/>
            <person name="Castelle C.J."/>
            <person name="Probst A.J."/>
            <person name="Thomas B.C."/>
            <person name="Singh A."/>
            <person name="Wilkins M.J."/>
            <person name="Karaoz U."/>
            <person name="Brodie E.L."/>
            <person name="Williams K.H."/>
            <person name="Hubbard S.S."/>
            <person name="Banfield J.F."/>
        </authorList>
    </citation>
    <scope>NUCLEOTIDE SEQUENCE [LARGE SCALE GENOMIC DNA]</scope>
</reference>
<keyword evidence="1" id="KW-1133">Transmembrane helix</keyword>
<dbReference type="STRING" id="1797689.A3F24_02245"/>
<evidence type="ECO:0000313" key="2">
    <source>
        <dbReference type="EMBL" id="OGY58551.1"/>
    </source>
</evidence>
<feature type="transmembrane region" description="Helical" evidence="1">
    <location>
        <begin position="98"/>
        <end position="115"/>
    </location>
</feature>
<comment type="caution">
    <text evidence="2">The sequence shown here is derived from an EMBL/GenBank/DDBJ whole genome shotgun (WGS) entry which is preliminary data.</text>
</comment>
<accession>A0A1G1Z1N7</accession>
<sequence length="164" mass="18325">MEFTLRARYFFGLLRIVMGWTFLWAFLDKVFGLGFTTEAGKSWLDGVSPTLGFLKFGSHGPFASIFQSIAGNVFVDWLFMLGLLFLGVALILGIGTRVAGYAGALLVVLMWLAVLPPEHNPVIDEHIVYAFVLLTLPYVQAGRYFGFGKRWSATKFVQKHPVLE</sequence>
<dbReference type="EMBL" id="MHIX01000041">
    <property type="protein sequence ID" value="OGY58551.1"/>
    <property type="molecule type" value="Genomic_DNA"/>
</dbReference>
<keyword evidence="1" id="KW-0812">Transmembrane</keyword>
<dbReference type="AlphaFoldDB" id="A0A1G1Z1N7"/>
<organism evidence="2 3">
    <name type="scientific">Candidatus Colwellbacteria bacterium RIFCSPHIGHO2_12_FULL_44_17</name>
    <dbReference type="NCBI Taxonomy" id="1797689"/>
    <lineage>
        <taxon>Bacteria</taxon>
        <taxon>Candidatus Colwelliibacteriota</taxon>
    </lineage>
</organism>
<keyword evidence="1" id="KW-0472">Membrane</keyword>
<feature type="transmembrane region" description="Helical" evidence="1">
    <location>
        <begin position="7"/>
        <end position="27"/>
    </location>
</feature>